<evidence type="ECO:0000313" key="3">
    <source>
        <dbReference type="EMBL" id="KAJ7766315.1"/>
    </source>
</evidence>
<sequence length="221" mass="24684">MWPDFLKSSLSSTWHTIGSCSMLPLADGGGLTVYNTTNIRVVDVSVFPLHIGAHLQATAYAPGELGGGLRMSRCMRLIFPVVLTRISNRTIRAGYLGRDILGAAEPARLFMEVHRWDPQHARFRGIWQLKDAEILWVGLEVPPNTCQRMNGGGKVGSIGPYRAMKPQVTNRKCVYTKAYTKRNAEILASLNGAFRIILDRILKERKWKRCGWAVLGVETCD</sequence>
<keyword evidence="4" id="KW-1185">Reference proteome</keyword>
<evidence type="ECO:0000256" key="1">
    <source>
        <dbReference type="ARBA" id="ARBA00001974"/>
    </source>
</evidence>
<reference evidence="3" key="1">
    <citation type="submission" date="2023-03" db="EMBL/GenBank/DDBJ databases">
        <title>Massive genome expansion in bonnet fungi (Mycena s.s.) driven by repeated elements and novel gene families across ecological guilds.</title>
        <authorList>
            <consortium name="Lawrence Berkeley National Laboratory"/>
            <person name="Harder C.B."/>
            <person name="Miyauchi S."/>
            <person name="Viragh M."/>
            <person name="Kuo A."/>
            <person name="Thoen E."/>
            <person name="Andreopoulos B."/>
            <person name="Lu D."/>
            <person name="Skrede I."/>
            <person name="Drula E."/>
            <person name="Henrissat B."/>
            <person name="Morin E."/>
            <person name="Kohler A."/>
            <person name="Barry K."/>
            <person name="LaButti K."/>
            <person name="Morin E."/>
            <person name="Salamov A."/>
            <person name="Lipzen A."/>
            <person name="Mereny Z."/>
            <person name="Hegedus B."/>
            <person name="Baldrian P."/>
            <person name="Stursova M."/>
            <person name="Weitz H."/>
            <person name="Taylor A."/>
            <person name="Grigoriev I.V."/>
            <person name="Nagy L.G."/>
            <person name="Martin F."/>
            <person name="Kauserud H."/>
        </authorList>
    </citation>
    <scope>NUCLEOTIDE SEQUENCE</scope>
    <source>
        <strain evidence="3">CBHHK188m</strain>
    </source>
</reference>
<evidence type="ECO:0000259" key="2">
    <source>
        <dbReference type="Pfam" id="PF05199"/>
    </source>
</evidence>
<dbReference type="Gene3D" id="3.50.50.60">
    <property type="entry name" value="FAD/NAD(P)-binding domain"/>
    <property type="match status" value="1"/>
</dbReference>
<evidence type="ECO:0000313" key="4">
    <source>
        <dbReference type="Proteomes" id="UP001215280"/>
    </source>
</evidence>
<feature type="domain" description="Glucose-methanol-choline oxidoreductase C-terminal" evidence="2">
    <location>
        <begin position="3"/>
        <end position="61"/>
    </location>
</feature>
<gene>
    <name evidence="3" type="ORF">DFH07DRAFT_769861</name>
</gene>
<dbReference type="GO" id="GO:0016614">
    <property type="term" value="F:oxidoreductase activity, acting on CH-OH group of donors"/>
    <property type="evidence" value="ECO:0007669"/>
    <property type="project" value="InterPro"/>
</dbReference>
<dbReference type="PROSITE" id="PS51257">
    <property type="entry name" value="PROKAR_LIPOPROTEIN"/>
    <property type="match status" value="1"/>
</dbReference>
<organism evidence="3 4">
    <name type="scientific">Mycena maculata</name>
    <dbReference type="NCBI Taxonomy" id="230809"/>
    <lineage>
        <taxon>Eukaryota</taxon>
        <taxon>Fungi</taxon>
        <taxon>Dikarya</taxon>
        <taxon>Basidiomycota</taxon>
        <taxon>Agaricomycotina</taxon>
        <taxon>Agaricomycetes</taxon>
        <taxon>Agaricomycetidae</taxon>
        <taxon>Agaricales</taxon>
        <taxon>Marasmiineae</taxon>
        <taxon>Mycenaceae</taxon>
        <taxon>Mycena</taxon>
    </lineage>
</organism>
<dbReference type="Proteomes" id="UP001215280">
    <property type="component" value="Unassembled WGS sequence"/>
</dbReference>
<comment type="caution">
    <text evidence="3">The sequence shown here is derived from an EMBL/GenBank/DDBJ whole genome shotgun (WGS) entry which is preliminary data.</text>
</comment>
<accession>A0AAD7JMZ4</accession>
<dbReference type="SUPFAM" id="SSF51905">
    <property type="entry name" value="FAD/NAD(P)-binding domain"/>
    <property type="match status" value="1"/>
</dbReference>
<name>A0AAD7JMZ4_9AGAR</name>
<dbReference type="Gene3D" id="3.30.560.10">
    <property type="entry name" value="Glucose Oxidase, domain 3"/>
    <property type="match status" value="1"/>
</dbReference>
<proteinExistence type="predicted"/>
<dbReference type="EMBL" id="JARJLG010000033">
    <property type="protein sequence ID" value="KAJ7766315.1"/>
    <property type="molecule type" value="Genomic_DNA"/>
</dbReference>
<dbReference type="AlphaFoldDB" id="A0AAD7JMZ4"/>
<comment type="cofactor">
    <cofactor evidence="1">
        <name>FAD</name>
        <dbReference type="ChEBI" id="CHEBI:57692"/>
    </cofactor>
</comment>
<dbReference type="Pfam" id="PF05199">
    <property type="entry name" value="GMC_oxred_C"/>
    <property type="match status" value="1"/>
</dbReference>
<dbReference type="InterPro" id="IPR036188">
    <property type="entry name" value="FAD/NAD-bd_sf"/>
</dbReference>
<protein>
    <recommendedName>
        <fullName evidence="2">Glucose-methanol-choline oxidoreductase C-terminal domain-containing protein</fullName>
    </recommendedName>
</protein>
<dbReference type="InterPro" id="IPR007867">
    <property type="entry name" value="GMC_OxRtase_C"/>
</dbReference>